<dbReference type="Pfam" id="PF00174">
    <property type="entry name" value="Oxidored_molyb"/>
    <property type="match status" value="1"/>
</dbReference>
<proteinExistence type="predicted"/>
<dbReference type="PANTHER" id="PTHR43032">
    <property type="entry name" value="PROTEIN-METHIONINE-SULFOXIDE REDUCTASE"/>
    <property type="match status" value="1"/>
</dbReference>
<dbReference type="EMBL" id="SLZW01000002">
    <property type="protein sequence ID" value="TCS64216.1"/>
    <property type="molecule type" value="Genomic_DNA"/>
</dbReference>
<dbReference type="PANTHER" id="PTHR43032:SF4">
    <property type="entry name" value="OXIDOREDUCTASE MOLYBDOPTERIN-BINDING DOMAIN-CONTAINING PROTEIN"/>
    <property type="match status" value="1"/>
</dbReference>
<dbReference type="CDD" id="cd02109">
    <property type="entry name" value="arch_bact_SO_family_Moco"/>
    <property type="match status" value="1"/>
</dbReference>
<evidence type="ECO:0000313" key="3">
    <source>
        <dbReference type="EMBL" id="TCS64216.1"/>
    </source>
</evidence>
<reference evidence="3 4" key="1">
    <citation type="submission" date="2019-03" db="EMBL/GenBank/DDBJ databases">
        <title>Genomic Encyclopedia of Type Strains, Phase IV (KMG-IV): sequencing the most valuable type-strain genomes for metagenomic binning, comparative biology and taxonomic classification.</title>
        <authorList>
            <person name="Goeker M."/>
        </authorList>
    </citation>
    <scope>NUCLEOTIDE SEQUENCE [LARGE SCALE GENOMIC DNA]</scope>
    <source>
        <strain evidence="3 4">DSM 101688</strain>
    </source>
</reference>
<dbReference type="AlphaFoldDB" id="A0A4R3JG84"/>
<dbReference type="Proteomes" id="UP000295304">
    <property type="component" value="Unassembled WGS sequence"/>
</dbReference>
<feature type="domain" description="Oxidoreductase molybdopterin-binding" evidence="2">
    <location>
        <begin position="72"/>
        <end position="216"/>
    </location>
</feature>
<dbReference type="OrthoDB" id="9778777at2"/>
<dbReference type="SUPFAM" id="SSF56524">
    <property type="entry name" value="Oxidoreductase molybdopterin-binding domain"/>
    <property type="match status" value="1"/>
</dbReference>
<gene>
    <name evidence="3" type="ORF">EDD55_102258</name>
</gene>
<dbReference type="InterPro" id="IPR000572">
    <property type="entry name" value="OxRdtase_Mopterin-bd_dom"/>
</dbReference>
<comment type="caution">
    <text evidence="3">The sequence shown here is derived from an EMBL/GenBank/DDBJ whole genome shotgun (WGS) entry which is preliminary data.</text>
</comment>
<dbReference type="Gene3D" id="3.90.420.10">
    <property type="entry name" value="Oxidoreductase, molybdopterin-binding domain"/>
    <property type="match status" value="1"/>
</dbReference>
<dbReference type="InterPro" id="IPR036374">
    <property type="entry name" value="OxRdtase_Mopterin-bd_sf"/>
</dbReference>
<organism evidence="3 4">
    <name type="scientific">Varunaivibrio sulfuroxidans</name>
    <dbReference type="NCBI Taxonomy" id="1773489"/>
    <lineage>
        <taxon>Bacteria</taxon>
        <taxon>Pseudomonadati</taxon>
        <taxon>Pseudomonadota</taxon>
        <taxon>Alphaproteobacteria</taxon>
        <taxon>Rhodospirillales</taxon>
        <taxon>Magnetovibrionaceae</taxon>
        <taxon>Varunaivibrio</taxon>
    </lineage>
</organism>
<name>A0A4R3JG84_9PROT</name>
<keyword evidence="4" id="KW-1185">Reference proteome</keyword>
<evidence type="ECO:0000259" key="2">
    <source>
        <dbReference type="Pfam" id="PF00174"/>
    </source>
</evidence>
<evidence type="ECO:0000313" key="4">
    <source>
        <dbReference type="Proteomes" id="UP000295304"/>
    </source>
</evidence>
<sequence>MGDDDHPPSGKTPGAILGEINRKLLDTKQKWAREGRALTGEDPPTPSEGRRDRLPPGQRLTRDWPVLDLGVRPDITPDRWAFGVSGLIENPISWDWRDFLAQPQVERTTDIHCVTTWSRYDNTWKGVGARHFLDIVRPRSEAAFLIFHSHDGYTTNVPLKAFDDDDVVLARQWNGADITREHGGPMRPVIPKLYFWKSAKWVRHITFVDKDAPGFWETRGYHNSADPWKEERYG</sequence>
<dbReference type="RefSeq" id="WP_132938170.1">
    <property type="nucleotide sequence ID" value="NZ_CP119676.1"/>
</dbReference>
<feature type="region of interest" description="Disordered" evidence="1">
    <location>
        <begin position="31"/>
        <end position="61"/>
    </location>
</feature>
<evidence type="ECO:0000256" key="1">
    <source>
        <dbReference type="SAM" id="MobiDB-lite"/>
    </source>
</evidence>
<protein>
    <submittedName>
        <fullName evidence="3">DMSO/TMAO reductase YedYZ molybdopterin-dependent catalytic subunit</fullName>
    </submittedName>
</protein>
<accession>A0A4R3JG84</accession>